<dbReference type="InterPro" id="IPR010982">
    <property type="entry name" value="Lambda_DNA-bd_dom_sf"/>
</dbReference>
<dbReference type="Pfam" id="PF00356">
    <property type="entry name" value="LacI"/>
    <property type="match status" value="1"/>
</dbReference>
<keyword evidence="2" id="KW-0238">DNA-binding</keyword>
<evidence type="ECO:0000256" key="1">
    <source>
        <dbReference type="ARBA" id="ARBA00023015"/>
    </source>
</evidence>
<evidence type="ECO:0000313" key="5">
    <source>
        <dbReference type="EMBL" id="SHM30920.1"/>
    </source>
</evidence>
<protein>
    <submittedName>
        <fullName evidence="5">Transcriptional regulator, LacI family</fullName>
    </submittedName>
</protein>
<evidence type="ECO:0000259" key="4">
    <source>
        <dbReference type="PROSITE" id="PS50932"/>
    </source>
</evidence>
<evidence type="ECO:0000313" key="6">
    <source>
        <dbReference type="Proteomes" id="UP000190235"/>
    </source>
</evidence>
<dbReference type="GO" id="GO:0003700">
    <property type="term" value="F:DNA-binding transcription factor activity"/>
    <property type="evidence" value="ECO:0007669"/>
    <property type="project" value="TreeGrafter"/>
</dbReference>
<organism evidence="5 6">
    <name type="scientific">Salegentibacter salegens</name>
    <dbReference type="NCBI Taxonomy" id="143223"/>
    <lineage>
        <taxon>Bacteria</taxon>
        <taxon>Pseudomonadati</taxon>
        <taxon>Bacteroidota</taxon>
        <taxon>Flavobacteriia</taxon>
        <taxon>Flavobacteriales</taxon>
        <taxon>Flavobacteriaceae</taxon>
        <taxon>Salegentibacter</taxon>
    </lineage>
</organism>
<dbReference type="CDD" id="cd01392">
    <property type="entry name" value="HTH_LacI"/>
    <property type="match status" value="1"/>
</dbReference>
<dbReference type="SMART" id="SM00354">
    <property type="entry name" value="HTH_LACI"/>
    <property type="match status" value="1"/>
</dbReference>
<dbReference type="EMBL" id="LT670848">
    <property type="protein sequence ID" value="SHM30920.1"/>
    <property type="molecule type" value="Genomic_DNA"/>
</dbReference>
<dbReference type="AlphaFoldDB" id="A0A1M7HR74"/>
<reference evidence="6" key="1">
    <citation type="submission" date="2016-11" db="EMBL/GenBank/DDBJ databases">
        <authorList>
            <person name="Varghese N."/>
            <person name="Submissions S."/>
        </authorList>
    </citation>
    <scope>NUCLEOTIDE SEQUENCE [LARGE SCALE GENOMIC DNA]</scope>
    <source>
        <strain evidence="6">ACAM 48</strain>
    </source>
</reference>
<feature type="domain" description="HTH lacI-type" evidence="4">
    <location>
        <begin position="6"/>
        <end position="63"/>
    </location>
</feature>
<name>A0A1M7HR74_9FLAO</name>
<dbReference type="SUPFAM" id="SSF53822">
    <property type="entry name" value="Periplasmic binding protein-like I"/>
    <property type="match status" value="1"/>
</dbReference>
<dbReference type="PANTHER" id="PTHR30146:SF154">
    <property type="entry name" value="TRANSCRIPTION REGULATOR, MEMBER OF GALR FAMILY"/>
    <property type="match status" value="1"/>
</dbReference>
<keyword evidence="3" id="KW-0804">Transcription</keyword>
<dbReference type="PANTHER" id="PTHR30146">
    <property type="entry name" value="LACI-RELATED TRANSCRIPTIONAL REPRESSOR"/>
    <property type="match status" value="1"/>
</dbReference>
<evidence type="ECO:0000256" key="2">
    <source>
        <dbReference type="ARBA" id="ARBA00023125"/>
    </source>
</evidence>
<dbReference type="Proteomes" id="UP000190235">
    <property type="component" value="Chromosome I"/>
</dbReference>
<keyword evidence="6" id="KW-1185">Reference proteome</keyword>
<dbReference type="STRING" id="143223.SAMN05878281_0243"/>
<proteinExistence type="predicted"/>
<dbReference type="OrthoDB" id="9768806at2"/>
<gene>
    <name evidence="5" type="ORF">SAMN05878281_0243</name>
</gene>
<dbReference type="GO" id="GO:0000976">
    <property type="term" value="F:transcription cis-regulatory region binding"/>
    <property type="evidence" value="ECO:0007669"/>
    <property type="project" value="TreeGrafter"/>
</dbReference>
<dbReference type="InterPro" id="IPR025997">
    <property type="entry name" value="SBP_2_dom"/>
</dbReference>
<sequence>MKKKRPSIKDIAAELKTSVTTVSFVLNGKAKEMKISEEMTQKVLDYANKINYQPNQLAQGLRTGRSNIIVFMVEDISNYFFARIARIIEDIAYKKGYKVIFCSNENNDERSRDLLRLFKERQIDGYIIIPSPGIEKDIQNLMKEKIPVVLFDRYFPGLESHYVVIDNKDAAYNATLHLIKNKFKNIAFITIDTGQNQMLERLEGYKKAIHQYDLTENILAIPYRPDTVSYVKAIIRDYIMHHDMDAIFFATNYLTQSGLEAIKENFPHFLTELGLITFDDHEIFKIYSPSISAISQPRFEIAENLMRIMISLIENSNTPQNFNKVILKSTLFSRESTKF</sequence>
<dbReference type="SUPFAM" id="SSF47413">
    <property type="entry name" value="lambda repressor-like DNA-binding domains"/>
    <property type="match status" value="1"/>
</dbReference>
<keyword evidence="1" id="KW-0805">Transcription regulation</keyword>
<dbReference type="Pfam" id="PF13407">
    <property type="entry name" value="Peripla_BP_4"/>
    <property type="match status" value="1"/>
</dbReference>
<dbReference type="Gene3D" id="3.40.50.2300">
    <property type="match status" value="2"/>
</dbReference>
<accession>A0A1M7HR74</accession>
<dbReference type="InterPro" id="IPR000843">
    <property type="entry name" value="HTH_LacI"/>
</dbReference>
<dbReference type="RefSeq" id="WP_079733608.1">
    <property type="nucleotide sequence ID" value="NZ_LT670848.1"/>
</dbReference>
<dbReference type="PROSITE" id="PS50932">
    <property type="entry name" value="HTH_LACI_2"/>
    <property type="match status" value="1"/>
</dbReference>
<evidence type="ECO:0000256" key="3">
    <source>
        <dbReference type="ARBA" id="ARBA00023163"/>
    </source>
</evidence>
<dbReference type="Gene3D" id="1.10.260.40">
    <property type="entry name" value="lambda repressor-like DNA-binding domains"/>
    <property type="match status" value="1"/>
</dbReference>
<dbReference type="InterPro" id="IPR028082">
    <property type="entry name" value="Peripla_BP_I"/>
</dbReference>